<dbReference type="AlphaFoldDB" id="A0ABD5ZBM4"/>
<gene>
    <name evidence="2" type="ORF">ACFQJC_04125</name>
</gene>
<keyword evidence="3" id="KW-1185">Reference proteome</keyword>
<organism evidence="2 3">
    <name type="scientific">Haloferax namakaokahaiae</name>
    <dbReference type="NCBI Taxonomy" id="1748331"/>
    <lineage>
        <taxon>Archaea</taxon>
        <taxon>Methanobacteriati</taxon>
        <taxon>Methanobacteriota</taxon>
        <taxon>Stenosarchaea group</taxon>
        <taxon>Halobacteria</taxon>
        <taxon>Halobacteriales</taxon>
        <taxon>Haloferacaceae</taxon>
        <taxon>Haloferax</taxon>
    </lineage>
</organism>
<comment type="caution">
    <text evidence="2">The sequence shown here is derived from an EMBL/GenBank/DDBJ whole genome shotgun (WGS) entry which is preliminary data.</text>
</comment>
<evidence type="ECO:0000259" key="1">
    <source>
        <dbReference type="PROSITE" id="PS51819"/>
    </source>
</evidence>
<dbReference type="RefSeq" id="WP_390221984.1">
    <property type="nucleotide sequence ID" value="NZ_JBHTAA010000001.1"/>
</dbReference>
<dbReference type="Pfam" id="PF00903">
    <property type="entry name" value="Glyoxalase"/>
    <property type="match status" value="1"/>
</dbReference>
<dbReference type="Gene3D" id="3.10.180.10">
    <property type="entry name" value="2,3-Dihydroxybiphenyl 1,2-Dioxygenase, domain 1"/>
    <property type="match status" value="1"/>
</dbReference>
<proteinExistence type="predicted"/>
<feature type="domain" description="VOC" evidence="1">
    <location>
        <begin position="9"/>
        <end position="122"/>
    </location>
</feature>
<dbReference type="PROSITE" id="PS51819">
    <property type="entry name" value="VOC"/>
    <property type="match status" value="1"/>
</dbReference>
<dbReference type="Proteomes" id="UP001596481">
    <property type="component" value="Unassembled WGS sequence"/>
</dbReference>
<name>A0ABD5ZBM4_9EURY</name>
<dbReference type="CDD" id="cd06587">
    <property type="entry name" value="VOC"/>
    <property type="match status" value="1"/>
</dbReference>
<dbReference type="SUPFAM" id="SSF54593">
    <property type="entry name" value="Glyoxalase/Bleomycin resistance protein/Dihydroxybiphenyl dioxygenase"/>
    <property type="match status" value="1"/>
</dbReference>
<reference evidence="2 3" key="1">
    <citation type="journal article" date="2019" name="Int. J. Syst. Evol. Microbiol.">
        <title>The Global Catalogue of Microorganisms (GCM) 10K type strain sequencing project: providing services to taxonomists for standard genome sequencing and annotation.</title>
        <authorList>
            <consortium name="The Broad Institute Genomics Platform"/>
            <consortium name="The Broad Institute Genome Sequencing Center for Infectious Disease"/>
            <person name="Wu L."/>
            <person name="Ma J."/>
        </authorList>
    </citation>
    <scope>NUCLEOTIDE SEQUENCE [LARGE SCALE GENOMIC DNA]</scope>
    <source>
        <strain evidence="2 3">DSM 29988</strain>
    </source>
</reference>
<evidence type="ECO:0000313" key="2">
    <source>
        <dbReference type="EMBL" id="MFC7202689.1"/>
    </source>
</evidence>
<sequence length="138" mass="15298">MSDPDVYPMPLFVQLAVSNVGESVAWYSALGFETIYEMPTMAHVRREKYADVMLVADRGIDADRRGAGVRTYVTVERDELDDIAARASEQVGETIDPEPTAWNTREVSVTDPDGYELVFSAVVDADRTFADVMGEETP</sequence>
<dbReference type="EMBL" id="JBHTAA010000001">
    <property type="protein sequence ID" value="MFC7202689.1"/>
    <property type="molecule type" value="Genomic_DNA"/>
</dbReference>
<protein>
    <submittedName>
        <fullName evidence="2">VOC family protein</fullName>
    </submittedName>
</protein>
<dbReference type="InterPro" id="IPR037523">
    <property type="entry name" value="VOC_core"/>
</dbReference>
<accession>A0ABD5ZBM4</accession>
<dbReference type="InterPro" id="IPR029068">
    <property type="entry name" value="Glyas_Bleomycin-R_OHBP_Dase"/>
</dbReference>
<dbReference type="InterPro" id="IPR004360">
    <property type="entry name" value="Glyas_Fos-R_dOase_dom"/>
</dbReference>
<evidence type="ECO:0000313" key="3">
    <source>
        <dbReference type="Proteomes" id="UP001596481"/>
    </source>
</evidence>